<dbReference type="PANTHER" id="PTHR46211:SF1">
    <property type="entry name" value="GLYCEROPHOSPHODIESTER PHOSPHODIESTERASE, CYTOPLASMIC"/>
    <property type="match status" value="1"/>
</dbReference>
<evidence type="ECO:0000313" key="3">
    <source>
        <dbReference type="EMBL" id="XBV25129.1"/>
    </source>
</evidence>
<dbReference type="GO" id="GO:0008081">
    <property type="term" value="F:phosphoric diester hydrolase activity"/>
    <property type="evidence" value="ECO:0007669"/>
    <property type="project" value="InterPro"/>
</dbReference>
<evidence type="ECO:0000259" key="2">
    <source>
        <dbReference type="PROSITE" id="PS51704"/>
    </source>
</evidence>
<dbReference type="SUPFAM" id="SSF51695">
    <property type="entry name" value="PLC-like phosphodiesterases"/>
    <property type="match status" value="1"/>
</dbReference>
<feature type="domain" description="GP-PDE" evidence="2">
    <location>
        <begin position="242"/>
        <end position="478"/>
    </location>
</feature>
<dbReference type="AlphaFoldDB" id="A0AAU7TEM0"/>
<accession>A0AAU7TEM0</accession>
<dbReference type="GO" id="GO:0006629">
    <property type="term" value="P:lipid metabolic process"/>
    <property type="evidence" value="ECO:0007669"/>
    <property type="project" value="InterPro"/>
</dbReference>
<dbReference type="InterPro" id="IPR017946">
    <property type="entry name" value="PLC-like_Pdiesterase_TIM-brl"/>
</dbReference>
<evidence type="ECO:0000256" key="1">
    <source>
        <dbReference type="SAM" id="SignalP"/>
    </source>
</evidence>
<dbReference type="RefSeq" id="WP_350277944.1">
    <property type="nucleotide sequence ID" value="NZ_CP158165.1"/>
</dbReference>
<dbReference type="EMBL" id="CP158165">
    <property type="protein sequence ID" value="XBV25129.1"/>
    <property type="molecule type" value="Genomic_DNA"/>
</dbReference>
<dbReference type="Gene3D" id="3.20.20.190">
    <property type="entry name" value="Phosphatidylinositol (PI) phosphodiesterase"/>
    <property type="match status" value="1"/>
</dbReference>
<proteinExistence type="predicted"/>
<sequence length="626" mass="65825">MNLTTRRPRAVLATLVTGATMTALIAPAGAEAADRSVLDGTTVAAAAAPTVDETFDGSALPAGWTPVEGTWKVQGGRLVGSSTSSGQQSRITFGSPLTDFRIESRLRFDSALDAGRWVAFGLDLAPSGAVPWSIATLRNGSTAANGLEFAQRTVANTWNVTDTAAAPVAVGVGKDVDLAVEVRGTRATWYVEGREALRTTMVSRSTAGVQGLVVNGSTVSFDNLKVTPLGKESFIRGRGAPLRVWAHRGGSAAAPENTAASDEVARRARAEWIENDVQPTKDGVPVILHDTTVDRTTDGTGAIRDLTLAQVSALDAGSWFAPAFTGQRVPTLGQQLDGLRTRGGNLLLEVKGAHTRDSVARIVAEIRDRGMASRVFVQSFEPQHLRWVAELAPELPLGLLRSTLDPDPVAIAKDLGLSAYNPSDAAFQTRPGIVSALHDAGVAVNVWTVDDANRWNSLEKAGVDGIITNRPAELYGWNAAYLQRTAPRATVLSPAAGQRIDRAQRAKVAVGNNSAEPVTIMLDGTPIANGATLDATTLTAGEHVLRAEVAGAVTESRFEIVATPTGLADLILTSGARPSTVSTLTTLLGRREYRALATYANTSAAQGLTADRRRQIVAEANALTSQ</sequence>
<feature type="chain" id="PRO_5043885224" evidence="1">
    <location>
        <begin position="33"/>
        <end position="626"/>
    </location>
</feature>
<dbReference type="PROSITE" id="PS51704">
    <property type="entry name" value="GP_PDE"/>
    <property type="match status" value="1"/>
</dbReference>
<dbReference type="Pfam" id="PF03009">
    <property type="entry name" value="GDPD"/>
    <property type="match status" value="1"/>
</dbReference>
<dbReference type="InterPro" id="IPR030395">
    <property type="entry name" value="GP_PDE_dom"/>
</dbReference>
<dbReference type="PANTHER" id="PTHR46211">
    <property type="entry name" value="GLYCEROPHOSPHORYL DIESTER PHOSPHODIESTERASE"/>
    <property type="match status" value="1"/>
</dbReference>
<gene>
    <name evidence="3" type="ORF">ABN611_01665</name>
</gene>
<keyword evidence="1" id="KW-0732">Signal</keyword>
<protein>
    <submittedName>
        <fullName evidence="3">Glycerophosphodiester phosphodiesterase family protein</fullName>
    </submittedName>
</protein>
<feature type="signal peptide" evidence="1">
    <location>
        <begin position="1"/>
        <end position="32"/>
    </location>
</feature>
<reference evidence="3" key="1">
    <citation type="submission" date="2024-06" db="EMBL/GenBank/DDBJ databases">
        <title>Kribbella sp. strain HUAS MG21 genome sequences.</title>
        <authorList>
            <person name="Mo P."/>
        </authorList>
    </citation>
    <scope>NUCLEOTIDE SEQUENCE</scope>
    <source>
        <strain evidence="3">HUAS MG21</strain>
    </source>
</reference>
<name>A0AAU7TEM0_9ACTN</name>
<organism evidence="3">
    <name type="scientific">Kribbella sp. HUAS MG21</name>
    <dbReference type="NCBI Taxonomy" id="3160966"/>
    <lineage>
        <taxon>Bacteria</taxon>
        <taxon>Bacillati</taxon>
        <taxon>Actinomycetota</taxon>
        <taxon>Actinomycetes</taxon>
        <taxon>Propionibacteriales</taxon>
        <taxon>Kribbellaceae</taxon>
        <taxon>Kribbella</taxon>
    </lineage>
</organism>
<dbReference type="Gene3D" id="2.60.120.560">
    <property type="entry name" value="Exo-inulinase, domain 1"/>
    <property type="match status" value="1"/>
</dbReference>